<organism evidence="1 2">
    <name type="scientific">Roseateles depolymerans</name>
    <dbReference type="NCBI Taxonomy" id="76731"/>
    <lineage>
        <taxon>Bacteria</taxon>
        <taxon>Pseudomonadati</taxon>
        <taxon>Pseudomonadota</taxon>
        <taxon>Betaproteobacteria</taxon>
        <taxon>Burkholderiales</taxon>
        <taxon>Sphaerotilaceae</taxon>
        <taxon>Roseateles</taxon>
    </lineage>
</organism>
<dbReference type="EMBL" id="CP013729">
    <property type="protein sequence ID" value="ALV08591.1"/>
    <property type="molecule type" value="Genomic_DNA"/>
</dbReference>
<gene>
    <name evidence="1" type="ORF">RD2015_4142</name>
</gene>
<sequence length="213" mass="24447">MKDFLDLLKEQRWDDHRYYHHCRINQSLHLLSACCFVVAYGLLLVDPAWAALLAWGVSMTSRQAGHFFFEPKGFDDINQATHAHKEAIKIGYNLRRKVVLMALWAASPVALWLQPGLFGLFTPAASFTEYLHQLGLLWFWLGVGGLVFRVLQLAVTRDLRTGLAWATKIITDPFHDIQLYHRAPLHLLRGERMDPMHHVLMERQNAGHGEQVA</sequence>
<dbReference type="STRING" id="76731.RD2015_4142"/>
<dbReference type="OrthoDB" id="6194379at2"/>
<dbReference type="Proteomes" id="UP000060699">
    <property type="component" value="Chromosome"/>
</dbReference>
<dbReference type="KEGG" id="rdp:RD2015_4142"/>
<name>A0A0U3LKG2_9BURK</name>
<reference evidence="1 2" key="1">
    <citation type="submission" date="2015-12" db="EMBL/GenBank/DDBJ databases">
        <title>Complete genome of Roseateles depolymerans KCTC 42856.</title>
        <authorList>
            <person name="Kim K.M."/>
        </authorList>
    </citation>
    <scope>NUCLEOTIDE SEQUENCE [LARGE SCALE GENOMIC DNA]</scope>
    <source>
        <strain evidence="1 2">KCTC 42856</strain>
    </source>
</reference>
<evidence type="ECO:0000313" key="1">
    <source>
        <dbReference type="EMBL" id="ALV08591.1"/>
    </source>
</evidence>
<dbReference type="PROSITE" id="PS51257">
    <property type="entry name" value="PROKAR_LIPOPROTEIN"/>
    <property type="match status" value="1"/>
</dbReference>
<evidence type="ECO:0000313" key="2">
    <source>
        <dbReference type="Proteomes" id="UP000060699"/>
    </source>
</evidence>
<keyword evidence="2" id="KW-1185">Reference proteome</keyword>
<dbReference type="RefSeq" id="WP_058936528.1">
    <property type="nucleotide sequence ID" value="NZ_CP013729.1"/>
</dbReference>
<proteinExistence type="predicted"/>
<dbReference type="PATRIC" id="fig|76731.3.peg.4242"/>
<protein>
    <submittedName>
        <fullName evidence="1">Membrane protein</fullName>
    </submittedName>
</protein>
<dbReference type="AlphaFoldDB" id="A0A0U3LKG2"/>
<accession>A0A0U3LKG2</accession>